<dbReference type="EMBL" id="MSFU01000003">
    <property type="protein sequence ID" value="PWY82504.1"/>
    <property type="molecule type" value="Genomic_DNA"/>
</dbReference>
<keyword evidence="2" id="KW-1185">Reference proteome</keyword>
<dbReference type="InterPro" id="IPR032675">
    <property type="entry name" value="LRR_dom_sf"/>
</dbReference>
<name>A0A317W786_ASPEC</name>
<protein>
    <recommendedName>
        <fullName evidence="3">F-box domain-containing protein</fullName>
    </recommendedName>
</protein>
<dbReference type="SUPFAM" id="SSF52047">
    <property type="entry name" value="RNI-like"/>
    <property type="match status" value="1"/>
</dbReference>
<organism evidence="1 2">
    <name type="scientific">Aspergillus eucalypticola (strain CBS 122712 / IBT 29274)</name>
    <dbReference type="NCBI Taxonomy" id="1448314"/>
    <lineage>
        <taxon>Eukaryota</taxon>
        <taxon>Fungi</taxon>
        <taxon>Dikarya</taxon>
        <taxon>Ascomycota</taxon>
        <taxon>Pezizomycotina</taxon>
        <taxon>Eurotiomycetes</taxon>
        <taxon>Eurotiomycetidae</taxon>
        <taxon>Eurotiales</taxon>
        <taxon>Aspergillaceae</taxon>
        <taxon>Aspergillus</taxon>
        <taxon>Aspergillus subgen. Circumdati</taxon>
    </lineage>
</organism>
<proteinExistence type="predicted"/>
<dbReference type="GeneID" id="37058925"/>
<reference evidence="1" key="1">
    <citation type="submission" date="2016-12" db="EMBL/GenBank/DDBJ databases">
        <title>The genomes of Aspergillus section Nigri reveals drivers in fungal speciation.</title>
        <authorList>
            <consortium name="DOE Joint Genome Institute"/>
            <person name="Vesth T.C."/>
            <person name="Nybo J."/>
            <person name="Theobald S."/>
            <person name="Brandl J."/>
            <person name="Frisvad J.C."/>
            <person name="Nielsen K.F."/>
            <person name="Lyhne E.K."/>
            <person name="Kogle M.E."/>
            <person name="Kuo A."/>
            <person name="Riley R."/>
            <person name="Clum A."/>
            <person name="Nolan M."/>
            <person name="Lipzen A."/>
            <person name="Salamov A."/>
            <person name="Henrissat B."/>
            <person name="Wiebenga A."/>
            <person name="De vries R.P."/>
            <person name="Grigoriev I.V."/>
            <person name="Mortensen U.H."/>
            <person name="Andersen M.R."/>
            <person name="Baker S.E."/>
        </authorList>
    </citation>
    <scope>NUCLEOTIDE SEQUENCE</scope>
    <source>
        <strain evidence="1">CBS 122712</strain>
    </source>
</reference>
<evidence type="ECO:0000313" key="2">
    <source>
        <dbReference type="Proteomes" id="UP000246171"/>
    </source>
</evidence>
<evidence type="ECO:0000313" key="1">
    <source>
        <dbReference type="EMBL" id="PWY82504.1"/>
    </source>
</evidence>
<dbReference type="AlphaFoldDB" id="A0A317W786"/>
<accession>A0A317W786</accession>
<sequence>MLDRLPPEVLLITLEPADLSQYITRHDLNNICRVSKHLYAIAVPLLYKSVTLISDRPGISETWHHVDSLLRAPAFPVDSLVHMRDIEIQENRFWPWWGCHHSYRILEQDDPDDYKEARLRRDEIRYLSSKLLHVFSRCPADRLQRFSWNIGTCLPSKFLGDSGYLILNQRKLVAIHLRTGSCCAAGGSDILLSKFACLRTISWPDLSYERHVRELCLALKSNAFHLTRMNLGVTSISSDEVTQSIQSMLAKEILDMHDWRTAFRFPVIRYLSLSYLDLTPISHVLSSIFNISSLQSLSLRSCTSWEYALLNLTNSGSRIALKSLTLETYTERTEEDSILAIPAFLKSFEGLEELYIFVTGSISPVPVWPSVFTHKKTLRKLVFQQINIDAYQSEEDGLYSGATGFLEQLAGADQNPSVSPNLVFLGTSSNDFNTLKSILTSPGIKANIRVLHLRRCKECYDQSYLKKSDCSDDIINNKLPSFRQFLAWAFGPEGPPELQVVGHCAFVFKQPISDVFYFKDAQHEDGYRYVFRRRTQLFDFLRQYAYALDACRCDDYLMD</sequence>
<dbReference type="RefSeq" id="XP_025392167.1">
    <property type="nucleotide sequence ID" value="XM_025536963.1"/>
</dbReference>
<dbReference type="Gene3D" id="3.80.10.10">
    <property type="entry name" value="Ribonuclease Inhibitor"/>
    <property type="match status" value="1"/>
</dbReference>
<dbReference type="VEuPathDB" id="FungiDB:BO83DRAFT_454320"/>
<evidence type="ECO:0008006" key="3">
    <source>
        <dbReference type="Google" id="ProtNLM"/>
    </source>
</evidence>
<comment type="caution">
    <text evidence="1">The sequence shown here is derived from an EMBL/GenBank/DDBJ whole genome shotgun (WGS) entry which is preliminary data.</text>
</comment>
<dbReference type="OrthoDB" id="1720422at2759"/>
<dbReference type="Proteomes" id="UP000246171">
    <property type="component" value="Unassembled WGS sequence"/>
</dbReference>
<gene>
    <name evidence="1" type="ORF">BO83DRAFT_454320</name>
</gene>